<feature type="compositionally biased region" description="Basic and acidic residues" evidence="1">
    <location>
        <begin position="23"/>
        <end position="33"/>
    </location>
</feature>
<evidence type="ECO:0000259" key="2">
    <source>
        <dbReference type="Pfam" id="PF14588"/>
    </source>
</evidence>
<gene>
    <name evidence="3" type="ORF">PPROV_000822000</name>
</gene>
<dbReference type="PANTHER" id="PTHR43760:SF1">
    <property type="entry name" value="ENDORIBONUCLEASE L-PSP_CHORISMATE MUTASE-LIKE DOMAIN-CONTAINING PROTEIN"/>
    <property type="match status" value="1"/>
</dbReference>
<dbReference type="OrthoDB" id="309640at2759"/>
<dbReference type="InterPro" id="IPR035959">
    <property type="entry name" value="RutC-like_sf"/>
</dbReference>
<dbReference type="CDD" id="cd02199">
    <property type="entry name" value="YjgF_YER057c_UK114_like_1"/>
    <property type="match status" value="1"/>
</dbReference>
<dbReference type="PANTHER" id="PTHR43760">
    <property type="entry name" value="ENDORIBONUCLEASE-RELATED"/>
    <property type="match status" value="1"/>
</dbReference>
<organism evidence="3 4">
    <name type="scientific">Pycnococcus provasolii</name>
    <dbReference type="NCBI Taxonomy" id="41880"/>
    <lineage>
        <taxon>Eukaryota</taxon>
        <taxon>Viridiplantae</taxon>
        <taxon>Chlorophyta</taxon>
        <taxon>Pseudoscourfieldiophyceae</taxon>
        <taxon>Pseudoscourfieldiales</taxon>
        <taxon>Pycnococcaceae</taxon>
        <taxon>Pycnococcus</taxon>
    </lineage>
</organism>
<feature type="compositionally biased region" description="Low complexity" evidence="1">
    <location>
        <begin position="34"/>
        <end position="45"/>
    </location>
</feature>
<dbReference type="AlphaFoldDB" id="A0A830HS04"/>
<evidence type="ECO:0000256" key="1">
    <source>
        <dbReference type="SAM" id="MobiDB-lite"/>
    </source>
</evidence>
<evidence type="ECO:0000313" key="3">
    <source>
        <dbReference type="EMBL" id="GHP09485.1"/>
    </source>
</evidence>
<keyword evidence="4" id="KW-1185">Reference proteome</keyword>
<feature type="region of interest" description="Disordered" evidence="1">
    <location>
        <begin position="11"/>
        <end position="55"/>
    </location>
</feature>
<dbReference type="Pfam" id="PF14588">
    <property type="entry name" value="YjgF_endoribonc"/>
    <property type="match status" value="1"/>
</dbReference>
<name>A0A830HS04_9CHLO</name>
<evidence type="ECO:0000313" key="4">
    <source>
        <dbReference type="Proteomes" id="UP000660262"/>
    </source>
</evidence>
<accession>A0A830HS04</accession>
<protein>
    <recommendedName>
        <fullName evidence="2">Endoribonuclease L-PSP/chorismate mutase-like domain-containing protein</fullName>
    </recommendedName>
</protein>
<dbReference type="SUPFAM" id="SSF55298">
    <property type="entry name" value="YjgF-like"/>
    <property type="match status" value="1"/>
</dbReference>
<feature type="domain" description="Endoribonuclease L-PSP/chorismate mutase-like" evidence="2">
    <location>
        <begin position="58"/>
        <end position="198"/>
    </location>
</feature>
<proteinExistence type="predicted"/>
<dbReference type="EMBL" id="BNJQ01000025">
    <property type="protein sequence ID" value="GHP09485.1"/>
    <property type="molecule type" value="Genomic_DNA"/>
</dbReference>
<dbReference type="Proteomes" id="UP000660262">
    <property type="component" value="Unassembled WGS sequence"/>
</dbReference>
<dbReference type="Gene3D" id="3.30.1330.40">
    <property type="entry name" value="RutC-like"/>
    <property type="match status" value="1"/>
</dbReference>
<sequence>MNILGKITSIVAPAPGGNGGNGHGDHGDHHQGSDHQPSLSLSSLSRPPPLHSSGFPEQRIVELNLPVSAVAPAAVANYRPVVITGNLAYVSGQIARDETGGVITGRMQTESDVAAGVAGARACAIATLSALKGTLGDLNRVVRLVKASVFVNSSSDFTAHPKVADGFSDVMVEVFGESGKGARAAVGAILPLQSVVEVESIWEVS</sequence>
<comment type="caution">
    <text evidence="3">The sequence shown here is derived from an EMBL/GenBank/DDBJ whole genome shotgun (WGS) entry which is preliminary data.</text>
</comment>
<dbReference type="InterPro" id="IPR013813">
    <property type="entry name" value="Endoribo_LPSP/chorism_mut-like"/>
</dbReference>
<reference evidence="3" key="1">
    <citation type="submission" date="2020-10" db="EMBL/GenBank/DDBJ databases">
        <title>Unveiling of a novel bifunctional photoreceptor, Dualchrome1, isolated from a cosmopolitan green alga.</title>
        <authorList>
            <person name="Suzuki S."/>
            <person name="Kawachi M."/>
        </authorList>
    </citation>
    <scope>NUCLEOTIDE SEQUENCE</scope>
    <source>
        <strain evidence="3">NIES 2893</strain>
    </source>
</reference>